<gene>
    <name evidence="1" type="ORF">GCM10007094_25080</name>
</gene>
<comment type="caution">
    <text evidence="1">The sequence shown here is derived from an EMBL/GenBank/DDBJ whole genome shotgun (WGS) entry which is preliminary data.</text>
</comment>
<dbReference type="Gene3D" id="3.40.50.300">
    <property type="entry name" value="P-loop containing nucleotide triphosphate hydrolases"/>
    <property type="match status" value="1"/>
</dbReference>
<evidence type="ECO:0000313" key="2">
    <source>
        <dbReference type="Proteomes" id="UP000637980"/>
    </source>
</evidence>
<dbReference type="Pfam" id="PF05673">
    <property type="entry name" value="DUF815"/>
    <property type="match status" value="1"/>
</dbReference>
<proteinExistence type="predicted"/>
<sequence>MTTNENTSEVALLTSKLDEIVALLASSIPTPPAPVNFDEADAFVFHPSPFKLAPVPKVNRVDISLLKGVDHSKKMLMDNTVRFAEGFPANNVLLWGARGMGKSSLVKSAHAAINATYAHSKTFRKLILIEIHREDIEALPALMNELRGQPCNFIIFCDDLSFDGDDTSYKSLKAALDGGIEGRPENVLFYATSNRRHLLPRDMMENERSTAIHASEAVEEKVSLSDRFGLWIGFHKCSQDEYLDMINGYTEHFGLKIEPDLLRAQALEWSTTRGARSGRVAWQFIQDLAGRLGQKLS</sequence>
<evidence type="ECO:0000313" key="1">
    <source>
        <dbReference type="EMBL" id="GHB34702.1"/>
    </source>
</evidence>
<accession>A0ABQ3EFH3</accession>
<dbReference type="EMBL" id="BMXE01000004">
    <property type="protein sequence ID" value="GHB34702.1"/>
    <property type="molecule type" value="Genomic_DNA"/>
</dbReference>
<name>A0ABQ3EFH3_9HYPH</name>
<dbReference type="Proteomes" id="UP000637980">
    <property type="component" value="Unassembled WGS sequence"/>
</dbReference>
<dbReference type="InterPro" id="IPR008533">
    <property type="entry name" value="DUF815"/>
</dbReference>
<dbReference type="SUPFAM" id="SSF52540">
    <property type="entry name" value="P-loop containing nucleoside triphosphate hydrolases"/>
    <property type="match status" value="1"/>
</dbReference>
<dbReference type="InterPro" id="IPR027417">
    <property type="entry name" value="P-loop_NTPase"/>
</dbReference>
<reference evidence="2" key="1">
    <citation type="journal article" date="2019" name="Int. J. Syst. Evol. Microbiol.">
        <title>The Global Catalogue of Microorganisms (GCM) 10K type strain sequencing project: providing services to taxonomists for standard genome sequencing and annotation.</title>
        <authorList>
            <consortium name="The Broad Institute Genomics Platform"/>
            <consortium name="The Broad Institute Genome Sequencing Center for Infectious Disease"/>
            <person name="Wu L."/>
            <person name="Ma J."/>
        </authorList>
    </citation>
    <scope>NUCLEOTIDE SEQUENCE [LARGE SCALE GENOMIC DNA]</scope>
    <source>
        <strain evidence="2">KCTC 12861</strain>
    </source>
</reference>
<protein>
    <submittedName>
        <fullName evidence="1">ATPase AAA</fullName>
    </submittedName>
</protein>
<dbReference type="PANTHER" id="PTHR42935:SF1">
    <property type="entry name" value="SLR0930 PROTEIN"/>
    <property type="match status" value="1"/>
</dbReference>
<keyword evidence="2" id="KW-1185">Reference proteome</keyword>
<organism evidence="1 2">
    <name type="scientific">Pseudovibrio japonicus</name>
    <dbReference type="NCBI Taxonomy" id="366534"/>
    <lineage>
        <taxon>Bacteria</taxon>
        <taxon>Pseudomonadati</taxon>
        <taxon>Pseudomonadota</taxon>
        <taxon>Alphaproteobacteria</taxon>
        <taxon>Hyphomicrobiales</taxon>
        <taxon>Stappiaceae</taxon>
        <taxon>Pseudovibrio</taxon>
    </lineage>
</organism>
<dbReference type="PANTHER" id="PTHR42935">
    <property type="entry name" value="SLR0930 PROTEIN"/>
    <property type="match status" value="1"/>
</dbReference>
<dbReference type="RefSeq" id="WP_189437138.1">
    <property type="nucleotide sequence ID" value="NZ_BMXE01000004.1"/>
</dbReference>